<evidence type="ECO:0000256" key="11">
    <source>
        <dbReference type="ARBA" id="ARBA00023136"/>
    </source>
</evidence>
<evidence type="ECO:0000256" key="13">
    <source>
        <dbReference type="ARBA" id="ARBA00023315"/>
    </source>
</evidence>
<dbReference type="OrthoDB" id="240216at2759"/>
<reference evidence="21 22" key="1">
    <citation type="journal article" date="2017" name="Mycologia">
        <title>Bifiguratus adelaidae, gen. et sp. nov., a new member of Mucoromycotina in endophytic and soil-dwelling habitats.</title>
        <authorList>
            <person name="Torres-Cruz T.J."/>
            <person name="Billingsley Tobias T.L."/>
            <person name="Almatruk M."/>
            <person name="Hesse C."/>
            <person name="Kuske C.R."/>
            <person name="Desiro A."/>
            <person name="Benucci G.M."/>
            <person name="Bonito G."/>
            <person name="Stajich J.E."/>
            <person name="Dunlap C."/>
            <person name="Arnold A.E."/>
            <person name="Porras-Alfaro A."/>
        </authorList>
    </citation>
    <scope>NUCLEOTIDE SEQUENCE [LARGE SCALE GENOMIC DNA]</scope>
    <source>
        <strain evidence="21 22">AZ0501</strain>
    </source>
</reference>
<dbReference type="PANTHER" id="PTHR22589">
    <property type="entry name" value="CARNITINE O-ACYLTRANSFERASE"/>
    <property type="match status" value="1"/>
</dbReference>
<feature type="active site" description="Proton acceptor" evidence="18">
    <location>
        <position position="358"/>
    </location>
</feature>
<dbReference type="GO" id="GO:0009437">
    <property type="term" value="P:carnitine metabolic process"/>
    <property type="evidence" value="ECO:0007669"/>
    <property type="project" value="TreeGrafter"/>
</dbReference>
<comment type="similarity">
    <text evidence="3 19">Belongs to the carnitine/choline acetyltransferase family.</text>
</comment>
<evidence type="ECO:0000259" key="20">
    <source>
        <dbReference type="Pfam" id="PF00755"/>
    </source>
</evidence>
<dbReference type="Gene3D" id="3.30.559.70">
    <property type="entry name" value="Choline/Carnitine o-acyltransferase, domain 2"/>
    <property type="match status" value="1"/>
</dbReference>
<keyword evidence="11" id="KW-0472">Membrane</keyword>
<comment type="caution">
    <text evidence="21">The sequence shown here is derived from an EMBL/GenBank/DDBJ whole genome shotgun (WGS) entry which is preliminary data.</text>
</comment>
<evidence type="ECO:0000256" key="8">
    <source>
        <dbReference type="ARBA" id="ARBA00022946"/>
    </source>
</evidence>
<sequence length="651" mass="73262">MSRTILHTSALLKGSTRQSARQGYLLKARSAFSTTASRYAAPQPTIKADPNAPPMLRYQKNLPRLPVPALSATLTKYLKTVKPLLSEQEYNETEKCVEEFRAPGGPGELLQKRLEARAADPNCVNWLEEWWNDGAYMAYRDPVVVYVSYFFAYKDDKSRKAPAKRAASVVSAALQFRDQVVNGTLEPEYAKNEPLCMDSYKWMFNAVRLPKSTSDVSEVHDPHKNQHIVVIRNNGFYVLDTVVDGKRLSLSELEIQLQKVIDQAGTKIEPAIGVLTADNRDIWTKNREVLLSASSKNRSLMDKIDSAAFVLCMDNTTPVTREEVSRACWHGDGRNRFFDKPLQFIVFDNGKAGFNGEHSMMDGTATSRLNDYVCSVIAKNKFDNDTAEVRSSLEQPQKLDFEINDTLKDAIKSAEQSFEDLIGKHDLRVLAYNAYGKQLIKKFKTSPDAYAQMVIQLAYYKMFGVSRPTYESGQTRKYQHGRTETCRTVSEDSVAFVKTMEDHQASVQDKIAAFRKAVASHSKYMVEACDGHGVDRHLFGLKNALQPSETKPSIFNDPAYSYSSHWFISSSQLTSEHYDGYGWGEVVPDGFGIAYMIKNNSLHFNVASIKDLTIDGKQCKNGTERMKAYLEEAADELRAVLETEVAVESKL</sequence>
<evidence type="ECO:0000256" key="16">
    <source>
        <dbReference type="ARBA" id="ARBA00066910"/>
    </source>
</evidence>
<evidence type="ECO:0000256" key="7">
    <source>
        <dbReference type="ARBA" id="ARBA00022832"/>
    </source>
</evidence>
<protein>
    <recommendedName>
        <fullName evidence="17">Carnitine O-acetyltransferase, mitochondrial</fullName>
        <ecNumber evidence="16">2.3.1.7</ecNumber>
    </recommendedName>
</protein>
<keyword evidence="10" id="KW-0496">Mitochondrion</keyword>
<evidence type="ECO:0000256" key="6">
    <source>
        <dbReference type="ARBA" id="ARBA00022792"/>
    </source>
</evidence>
<keyword evidence="13 19" id="KW-0012">Acyltransferase</keyword>
<keyword evidence="4" id="KW-0813">Transport</keyword>
<keyword evidence="5 19" id="KW-0808">Transferase</keyword>
<evidence type="ECO:0000256" key="2">
    <source>
        <dbReference type="ARBA" id="ARBA00004443"/>
    </source>
</evidence>
<dbReference type="GO" id="GO:0005777">
    <property type="term" value="C:peroxisome"/>
    <property type="evidence" value="ECO:0007669"/>
    <property type="project" value="UniProtKB-SubCell"/>
</dbReference>
<dbReference type="InterPro" id="IPR000542">
    <property type="entry name" value="Carn_acyl_trans"/>
</dbReference>
<comment type="function">
    <text evidence="15">Carnitine acetylase is specific for short chain fatty acids. Carnitine acetylase seems to affect the flux through the pyruvate dehydrogenase complex. It may be involved as well in the transport of acetyl-CoA into mitochondria.</text>
</comment>
<proteinExistence type="inferred from homology"/>
<keyword evidence="7" id="KW-0276">Fatty acid metabolism</keyword>
<dbReference type="InterPro" id="IPR039551">
    <property type="entry name" value="Cho/carn_acyl_trans"/>
</dbReference>
<dbReference type="GO" id="GO:0005743">
    <property type="term" value="C:mitochondrial inner membrane"/>
    <property type="evidence" value="ECO:0007669"/>
    <property type="project" value="UniProtKB-SubCell"/>
</dbReference>
<name>A0A261Y2Z3_9FUNG</name>
<gene>
    <name evidence="21" type="ORF">BZG36_02111</name>
</gene>
<keyword evidence="12" id="KW-0576">Peroxisome</keyword>
<dbReference type="SUPFAM" id="SSF52777">
    <property type="entry name" value="CoA-dependent acyltransferases"/>
    <property type="match status" value="2"/>
</dbReference>
<evidence type="ECO:0000256" key="12">
    <source>
        <dbReference type="ARBA" id="ARBA00023140"/>
    </source>
</evidence>
<comment type="catalytic activity">
    <reaction evidence="14">
        <text>(R)-carnitine + acetyl-CoA = O-acetyl-(R)-carnitine + CoA</text>
        <dbReference type="Rhea" id="RHEA:21136"/>
        <dbReference type="ChEBI" id="CHEBI:16347"/>
        <dbReference type="ChEBI" id="CHEBI:57287"/>
        <dbReference type="ChEBI" id="CHEBI:57288"/>
        <dbReference type="ChEBI" id="CHEBI:57589"/>
        <dbReference type="EC" id="2.3.1.7"/>
    </reaction>
</comment>
<dbReference type="Pfam" id="PF00755">
    <property type="entry name" value="Carn_acyltransf"/>
    <property type="match status" value="1"/>
</dbReference>
<evidence type="ECO:0000313" key="21">
    <source>
        <dbReference type="EMBL" id="OZJ04997.1"/>
    </source>
</evidence>
<comment type="subcellular location">
    <subcellularLocation>
        <location evidence="2">Mitochondrion inner membrane</location>
        <topology evidence="2">Peripheral membrane protein</topology>
        <orientation evidence="2">Matrix side</orientation>
    </subcellularLocation>
    <subcellularLocation>
        <location evidence="1">Peroxisome</location>
    </subcellularLocation>
</comment>
<dbReference type="GO" id="GO:0004092">
    <property type="term" value="F:carnitine O-acetyltransferase activity"/>
    <property type="evidence" value="ECO:0007669"/>
    <property type="project" value="UniProtKB-EC"/>
</dbReference>
<evidence type="ECO:0000313" key="22">
    <source>
        <dbReference type="Proteomes" id="UP000242875"/>
    </source>
</evidence>
<dbReference type="InterPro" id="IPR042231">
    <property type="entry name" value="Cho/carn_acyl_trans_2"/>
</dbReference>
<evidence type="ECO:0000256" key="14">
    <source>
        <dbReference type="ARBA" id="ARBA00052702"/>
    </source>
</evidence>
<dbReference type="FunFam" id="3.30.559.70:FF:000007">
    <property type="entry name" value="Carnitine O-acetyltransferase, mitochondrial"/>
    <property type="match status" value="1"/>
</dbReference>
<keyword evidence="6" id="KW-0999">Mitochondrion inner membrane</keyword>
<accession>A0A261Y2Z3</accession>
<evidence type="ECO:0000256" key="18">
    <source>
        <dbReference type="PIRSR" id="PIRSR600542-1"/>
    </source>
</evidence>
<dbReference type="PROSITE" id="PS00439">
    <property type="entry name" value="ACYLTRANSF_C_1"/>
    <property type="match status" value="1"/>
</dbReference>
<evidence type="ECO:0000256" key="10">
    <source>
        <dbReference type="ARBA" id="ARBA00023128"/>
    </source>
</evidence>
<dbReference type="Gene3D" id="3.30.559.10">
    <property type="entry name" value="Chloramphenicol acetyltransferase-like domain"/>
    <property type="match status" value="1"/>
</dbReference>
<keyword evidence="22" id="KW-1185">Reference proteome</keyword>
<evidence type="ECO:0000256" key="1">
    <source>
        <dbReference type="ARBA" id="ARBA00004275"/>
    </source>
</evidence>
<evidence type="ECO:0000256" key="3">
    <source>
        <dbReference type="ARBA" id="ARBA00005232"/>
    </source>
</evidence>
<keyword evidence="8" id="KW-0809">Transit peptide</keyword>
<dbReference type="PANTHER" id="PTHR22589:SF103">
    <property type="entry name" value="CARNITINE O-ACETYL-TRANSFERASE, ISOFORM A-RELATED"/>
    <property type="match status" value="1"/>
</dbReference>
<evidence type="ECO:0000256" key="17">
    <source>
        <dbReference type="ARBA" id="ARBA00073438"/>
    </source>
</evidence>
<dbReference type="PROSITE" id="PS00440">
    <property type="entry name" value="ACYLTRANSF_C_2"/>
    <property type="match status" value="1"/>
</dbReference>
<dbReference type="InterPro" id="IPR023213">
    <property type="entry name" value="CAT-like_dom_sf"/>
</dbReference>
<dbReference type="Proteomes" id="UP000242875">
    <property type="component" value="Unassembled WGS sequence"/>
</dbReference>
<organism evidence="21 22">
    <name type="scientific">Bifiguratus adelaidae</name>
    <dbReference type="NCBI Taxonomy" id="1938954"/>
    <lineage>
        <taxon>Eukaryota</taxon>
        <taxon>Fungi</taxon>
        <taxon>Fungi incertae sedis</taxon>
        <taxon>Mucoromycota</taxon>
        <taxon>Mucoromycotina</taxon>
        <taxon>Endogonomycetes</taxon>
        <taxon>Endogonales</taxon>
        <taxon>Endogonales incertae sedis</taxon>
        <taxon>Bifiguratus</taxon>
    </lineage>
</organism>
<dbReference type="EMBL" id="MVBO01000024">
    <property type="protein sequence ID" value="OZJ04997.1"/>
    <property type="molecule type" value="Genomic_DNA"/>
</dbReference>
<dbReference type="EC" id="2.3.1.7" evidence="16"/>
<evidence type="ECO:0000256" key="4">
    <source>
        <dbReference type="ARBA" id="ARBA00022448"/>
    </source>
</evidence>
<keyword evidence="9" id="KW-0443">Lipid metabolism</keyword>
<dbReference type="AlphaFoldDB" id="A0A261Y2Z3"/>
<evidence type="ECO:0000256" key="19">
    <source>
        <dbReference type="RuleBase" id="RU003801"/>
    </source>
</evidence>
<dbReference type="GO" id="GO:0006631">
    <property type="term" value="P:fatty acid metabolic process"/>
    <property type="evidence" value="ECO:0007669"/>
    <property type="project" value="UniProtKB-KW"/>
</dbReference>
<evidence type="ECO:0000256" key="9">
    <source>
        <dbReference type="ARBA" id="ARBA00023098"/>
    </source>
</evidence>
<feature type="domain" description="Choline/carnitine acyltransferase" evidence="20">
    <location>
        <begin position="65"/>
        <end position="632"/>
    </location>
</feature>
<evidence type="ECO:0000256" key="15">
    <source>
        <dbReference type="ARBA" id="ARBA00053195"/>
    </source>
</evidence>
<evidence type="ECO:0000256" key="5">
    <source>
        <dbReference type="ARBA" id="ARBA00022679"/>
    </source>
</evidence>